<dbReference type="InterPro" id="IPR052772">
    <property type="entry name" value="Endo/PolyKinase_Domain-Protein"/>
</dbReference>
<dbReference type="AlphaFoldDB" id="A0A9N9WUF8"/>
<dbReference type="InterPro" id="IPR036063">
    <property type="entry name" value="Smr_dom_sf"/>
</dbReference>
<evidence type="ECO:0000313" key="2">
    <source>
        <dbReference type="EMBL" id="CAG9804519.1"/>
    </source>
</evidence>
<accession>A0A9N9WUF8</accession>
<dbReference type="EMBL" id="OU895878">
    <property type="protein sequence ID" value="CAG9804519.1"/>
    <property type="molecule type" value="Genomic_DNA"/>
</dbReference>
<dbReference type="GO" id="GO:0005634">
    <property type="term" value="C:nucleus"/>
    <property type="evidence" value="ECO:0007669"/>
    <property type="project" value="TreeGrafter"/>
</dbReference>
<dbReference type="PANTHER" id="PTHR46535">
    <property type="entry name" value="NEDD4-BINDING PROTEIN 2"/>
    <property type="match status" value="1"/>
</dbReference>
<evidence type="ECO:0000259" key="1">
    <source>
        <dbReference type="PROSITE" id="PS50828"/>
    </source>
</evidence>
<dbReference type="GO" id="GO:0004519">
    <property type="term" value="F:endonuclease activity"/>
    <property type="evidence" value="ECO:0007669"/>
    <property type="project" value="TreeGrafter"/>
</dbReference>
<proteinExistence type="predicted"/>
<dbReference type="OrthoDB" id="3231855at2759"/>
<dbReference type="PANTHER" id="PTHR46535:SF1">
    <property type="entry name" value="NEDD4-BINDING PROTEIN 2"/>
    <property type="match status" value="1"/>
</dbReference>
<dbReference type="InterPro" id="IPR002625">
    <property type="entry name" value="Smr_dom"/>
</dbReference>
<dbReference type="Pfam" id="PF01713">
    <property type="entry name" value="Smr"/>
    <property type="match status" value="1"/>
</dbReference>
<reference evidence="2" key="2">
    <citation type="submission" date="2022-10" db="EMBL/GenBank/DDBJ databases">
        <authorList>
            <consortium name="ENA_rothamsted_submissions"/>
            <consortium name="culmorum"/>
            <person name="King R."/>
        </authorList>
    </citation>
    <scope>NUCLEOTIDE SEQUENCE</scope>
</reference>
<gene>
    <name evidence="2" type="ORF">CHIRRI_LOCUS7402</name>
</gene>
<dbReference type="Proteomes" id="UP001153620">
    <property type="component" value="Chromosome 2"/>
</dbReference>
<evidence type="ECO:0000313" key="3">
    <source>
        <dbReference type="Proteomes" id="UP001153620"/>
    </source>
</evidence>
<dbReference type="Gene3D" id="3.30.1370.110">
    <property type="match status" value="1"/>
</dbReference>
<dbReference type="SUPFAM" id="SSF160443">
    <property type="entry name" value="SMR domain-like"/>
    <property type="match status" value="1"/>
</dbReference>
<dbReference type="PROSITE" id="PS50828">
    <property type="entry name" value="SMR"/>
    <property type="match status" value="1"/>
</dbReference>
<organism evidence="2 3">
    <name type="scientific">Chironomus riparius</name>
    <dbReference type="NCBI Taxonomy" id="315576"/>
    <lineage>
        <taxon>Eukaryota</taxon>
        <taxon>Metazoa</taxon>
        <taxon>Ecdysozoa</taxon>
        <taxon>Arthropoda</taxon>
        <taxon>Hexapoda</taxon>
        <taxon>Insecta</taxon>
        <taxon>Pterygota</taxon>
        <taxon>Neoptera</taxon>
        <taxon>Endopterygota</taxon>
        <taxon>Diptera</taxon>
        <taxon>Nematocera</taxon>
        <taxon>Chironomoidea</taxon>
        <taxon>Chironomidae</taxon>
        <taxon>Chironominae</taxon>
        <taxon>Chironomus</taxon>
    </lineage>
</organism>
<name>A0A9N9WUF8_9DIPT</name>
<dbReference type="SMART" id="SM00463">
    <property type="entry name" value="SMR"/>
    <property type="match status" value="1"/>
</dbReference>
<reference evidence="2" key="1">
    <citation type="submission" date="2022-01" db="EMBL/GenBank/DDBJ databases">
        <authorList>
            <person name="King R."/>
        </authorList>
    </citation>
    <scope>NUCLEOTIDE SEQUENCE</scope>
</reference>
<sequence>MNDFIEQRQQLSWRKFGTDENLTDQMDTGDDLTCIDTDSLFSKRAKGNNRNKKQPFVKAKKTKSNNEDFNAVKIAIENNVKIDDKFYSEHLQKVKYRKGISKRPQTVKVVKRKIEEDTFVPLSIDNCLIKELERLFGYGRSVLKDVSEQHTTNLFIKSSTAKQLYNEILETFYSHQEEAKIKDIESDHKLTMKLREREKPNKYSETNGNSLDEWEQVEKPYTLAEKLNKEKLNRIFSNVENDIIDKIFEVQGRNFKNATELIQDSLEYTQEQRMRVKEEIENSAKFNTENDKENNENNACLKKVKDLQHEIGRHSETFTHCLQQSQDHTSKEEFHIASYYTSMLNLHKQLCDEKRQELMIISMNLLIDASSLSLDLHYLTQKVAKNQLHTFLDAHISKLRKIEDQNIELEIITGRGNHSVNGPVLKDMAIKLLNERFLIFIEGNPGMLIVKVLPSSFLYEECQRLTKYQNLSCY</sequence>
<keyword evidence="3" id="KW-1185">Reference proteome</keyword>
<protein>
    <recommendedName>
        <fullName evidence="1">Smr domain-containing protein</fullName>
    </recommendedName>
</protein>
<feature type="domain" description="Smr" evidence="1">
    <location>
        <begin position="374"/>
        <end position="453"/>
    </location>
</feature>